<evidence type="ECO:0000256" key="6">
    <source>
        <dbReference type="SAM" id="Phobius"/>
    </source>
</evidence>
<dbReference type="InterPro" id="IPR029151">
    <property type="entry name" value="Sensor-like_sf"/>
</dbReference>
<dbReference type="AlphaFoldDB" id="A0AAW5KC57"/>
<sequence>MKRETSNRALLKTNLFVCAIIILGFLATSIVSYRSNLGVFEGDTEKVTALTSEGIYRQIESIFMKPMGVSLTMANDTLLQDLLTQESARRNDAEFIATLTAYLNSYREKYGYDSVFLVSTRTGRYYHFDGIDRILSPGNEEDAWYYDFLRAGEPCSLNVDNDQAAGDAITVFINCLITDSGGAPLGVVGVGFDISTLQSLLGEYEERFSLRACLVDRDGVIQVATDHTGYEHTDLFSVRPYSDLRESLLTDRENANAFWYDGEEGRLYVGSHYIPSLSWYLLVENDTSVQTRQLQGKMVEGALIALLVVAAVTLAITYIIHTYNRRIVELTRSTEQARRSIFQEATEQLFENIYELDITHNRAANLETRQYFESLGVPPGTPYNEALKIVAEKQIREDFRQGYIDTFAPEHVIDTYRRGEESLQYDFMISTDGSHYYWMRIVAQIVLWKEDQSIHMFTYRQNIDTMKRQEKQVLDQIQRDPMTGLLNKTATQAKIQHLLEGGGRQPRAFFIVDIDNFKQVNDRFGHAVGDRVILHFAQSLKGAFREGDVVGRIGGDEFAVFLALPDRAAAEQKAREILAILNQPLALDEGACPLSASIGIALAPADGRDFGSLYRHADTALYAVKQSSKGGFALYGDGEGPKR</sequence>
<keyword evidence="2" id="KW-1003">Cell membrane</keyword>
<keyword evidence="5 6" id="KW-0472">Membrane</keyword>
<dbReference type="PANTHER" id="PTHR46663">
    <property type="entry name" value="DIGUANYLATE CYCLASE DGCT-RELATED"/>
    <property type="match status" value="1"/>
</dbReference>
<dbReference type="Pfam" id="PF02743">
    <property type="entry name" value="dCache_1"/>
    <property type="match status" value="1"/>
</dbReference>
<name>A0AAW5KC57_9FIRM</name>
<feature type="domain" description="GGDEF" evidence="7">
    <location>
        <begin position="505"/>
        <end position="637"/>
    </location>
</feature>
<evidence type="ECO:0000313" key="8">
    <source>
        <dbReference type="EMBL" id="MCQ4950531.1"/>
    </source>
</evidence>
<dbReference type="GO" id="GO:0005886">
    <property type="term" value="C:plasma membrane"/>
    <property type="evidence" value="ECO:0007669"/>
    <property type="project" value="UniProtKB-SubCell"/>
</dbReference>
<dbReference type="InterPro" id="IPR029787">
    <property type="entry name" value="Nucleotide_cyclase"/>
</dbReference>
<dbReference type="Proteomes" id="UP001205063">
    <property type="component" value="Unassembled WGS sequence"/>
</dbReference>
<evidence type="ECO:0000313" key="9">
    <source>
        <dbReference type="Proteomes" id="UP001205063"/>
    </source>
</evidence>
<keyword evidence="3 6" id="KW-0812">Transmembrane</keyword>
<dbReference type="NCBIfam" id="TIGR00254">
    <property type="entry name" value="GGDEF"/>
    <property type="match status" value="1"/>
</dbReference>
<evidence type="ECO:0000256" key="2">
    <source>
        <dbReference type="ARBA" id="ARBA00022475"/>
    </source>
</evidence>
<accession>A0AAW5KC57</accession>
<evidence type="ECO:0000256" key="3">
    <source>
        <dbReference type="ARBA" id="ARBA00022692"/>
    </source>
</evidence>
<dbReference type="InterPro" id="IPR043128">
    <property type="entry name" value="Rev_trsase/Diguanyl_cyclase"/>
</dbReference>
<dbReference type="Pfam" id="PF00990">
    <property type="entry name" value="GGDEF"/>
    <property type="match status" value="1"/>
</dbReference>
<dbReference type="PROSITE" id="PS50887">
    <property type="entry name" value="GGDEF"/>
    <property type="match status" value="1"/>
</dbReference>
<gene>
    <name evidence="8" type="ORF">NE646_12775</name>
</gene>
<evidence type="ECO:0000259" key="7">
    <source>
        <dbReference type="PROSITE" id="PS50887"/>
    </source>
</evidence>
<dbReference type="InterPro" id="IPR033479">
    <property type="entry name" value="dCache_1"/>
</dbReference>
<dbReference type="SMART" id="SM00267">
    <property type="entry name" value="GGDEF"/>
    <property type="match status" value="1"/>
</dbReference>
<evidence type="ECO:0000256" key="4">
    <source>
        <dbReference type="ARBA" id="ARBA00022989"/>
    </source>
</evidence>
<comment type="caution">
    <text evidence="8">The sequence shown here is derived from an EMBL/GenBank/DDBJ whole genome shotgun (WGS) entry which is preliminary data.</text>
</comment>
<keyword evidence="4 6" id="KW-1133">Transmembrane helix</keyword>
<evidence type="ECO:0000256" key="1">
    <source>
        <dbReference type="ARBA" id="ARBA00004651"/>
    </source>
</evidence>
<dbReference type="RefSeq" id="WP_185916659.1">
    <property type="nucleotide sequence ID" value="NZ_JACMSD010000010.1"/>
</dbReference>
<dbReference type="Gene3D" id="3.30.70.270">
    <property type="match status" value="1"/>
</dbReference>
<feature type="transmembrane region" description="Helical" evidence="6">
    <location>
        <begin position="301"/>
        <end position="320"/>
    </location>
</feature>
<reference evidence="8" key="1">
    <citation type="submission" date="2022-06" db="EMBL/GenBank/DDBJ databases">
        <title>Isolation of gut microbiota from human fecal samples.</title>
        <authorList>
            <person name="Pamer E.G."/>
            <person name="Barat B."/>
            <person name="Waligurski E."/>
            <person name="Medina S."/>
            <person name="Paddock L."/>
            <person name="Mostad J."/>
        </authorList>
    </citation>
    <scope>NUCLEOTIDE SEQUENCE</scope>
    <source>
        <strain evidence="8">DFI.7.96</strain>
    </source>
</reference>
<dbReference type="InterPro" id="IPR000160">
    <property type="entry name" value="GGDEF_dom"/>
</dbReference>
<dbReference type="SUPFAM" id="SSF55073">
    <property type="entry name" value="Nucleotide cyclase"/>
    <property type="match status" value="1"/>
</dbReference>
<dbReference type="PANTHER" id="PTHR46663:SF2">
    <property type="entry name" value="GGDEF DOMAIN-CONTAINING PROTEIN"/>
    <property type="match status" value="1"/>
</dbReference>
<evidence type="ECO:0000256" key="5">
    <source>
        <dbReference type="ARBA" id="ARBA00023136"/>
    </source>
</evidence>
<proteinExistence type="predicted"/>
<dbReference type="EMBL" id="JANGAB010000010">
    <property type="protein sequence ID" value="MCQ4950531.1"/>
    <property type="molecule type" value="Genomic_DNA"/>
</dbReference>
<organism evidence="8 9">
    <name type="scientific">Bittarella massiliensis</name>
    <name type="common">ex Durand et al. 2017</name>
    <dbReference type="NCBI Taxonomy" id="1720313"/>
    <lineage>
        <taxon>Bacteria</taxon>
        <taxon>Bacillati</taxon>
        <taxon>Bacillota</taxon>
        <taxon>Clostridia</taxon>
        <taxon>Eubacteriales</taxon>
        <taxon>Oscillospiraceae</taxon>
        <taxon>Bittarella (ex Durand et al. 2017)</taxon>
    </lineage>
</organism>
<dbReference type="SUPFAM" id="SSF103190">
    <property type="entry name" value="Sensory domain-like"/>
    <property type="match status" value="1"/>
</dbReference>
<protein>
    <submittedName>
        <fullName evidence="8">Sensor domain-containing diguanylate cyclase</fullName>
    </submittedName>
</protein>
<feature type="transmembrane region" description="Helical" evidence="6">
    <location>
        <begin position="12"/>
        <end position="33"/>
    </location>
</feature>
<dbReference type="CDD" id="cd01949">
    <property type="entry name" value="GGDEF"/>
    <property type="match status" value="1"/>
</dbReference>
<dbReference type="InterPro" id="IPR052163">
    <property type="entry name" value="DGC-Regulatory_Protein"/>
</dbReference>
<comment type="subcellular location">
    <subcellularLocation>
        <location evidence="1">Cell membrane</location>
        <topology evidence="1">Multi-pass membrane protein</topology>
    </subcellularLocation>
</comment>